<dbReference type="InterPro" id="IPR043006">
    <property type="entry name" value="AtzD/Barbiturase_RUB"/>
</dbReference>
<dbReference type="UniPathway" id="UPA00008">
    <property type="reaction ID" value="UER00502"/>
</dbReference>
<feature type="binding site" evidence="3">
    <location>
        <begin position="359"/>
        <end position="360"/>
    </location>
    <ligand>
        <name>substrate</name>
    </ligand>
</feature>
<feature type="binding site" evidence="3">
    <location>
        <position position="313"/>
    </location>
    <ligand>
        <name>Mg(2+)</name>
        <dbReference type="ChEBI" id="CHEBI:18420"/>
        <note>structural</note>
    </ligand>
</feature>
<dbReference type="HAMAP" id="MF_01989">
    <property type="entry name" value="Cyc_amidohydrol"/>
    <property type="match status" value="1"/>
</dbReference>
<dbReference type="AlphaFoldDB" id="A0A556A989"/>
<evidence type="ECO:0000256" key="3">
    <source>
        <dbReference type="HAMAP-Rule" id="MF_01989"/>
    </source>
</evidence>
<feature type="binding site" evidence="3">
    <location>
        <position position="366"/>
    </location>
    <ligand>
        <name>Mg(2+)</name>
        <dbReference type="ChEBI" id="CHEBI:18420"/>
        <note>structural</note>
    </ligand>
</feature>
<feature type="active site" evidence="3">
    <location>
        <position position="170"/>
    </location>
</feature>
<feature type="binding site" evidence="3">
    <location>
        <position position="202"/>
    </location>
    <ligand>
        <name>substrate</name>
    </ligand>
</feature>
<accession>A0A556A989</accession>
<feature type="region of interest" description="RU C" evidence="3">
    <location>
        <begin position="266"/>
        <end position="387"/>
    </location>
</feature>
<dbReference type="GO" id="GO:0046872">
    <property type="term" value="F:metal ion binding"/>
    <property type="evidence" value="ECO:0007669"/>
    <property type="project" value="UniProtKB-UniRule"/>
</dbReference>
<evidence type="ECO:0000313" key="4">
    <source>
        <dbReference type="EMBL" id="TSH89456.1"/>
    </source>
</evidence>
<comment type="similarity">
    <text evidence="1 3">Belongs to the cyclic amide hydrolase (CyAH) family.</text>
</comment>
<feature type="binding site" evidence="3">
    <location>
        <position position="61"/>
    </location>
    <ligand>
        <name>substrate</name>
    </ligand>
</feature>
<sequence length="387" mass="40072">MSELPRFGAAQHVEVFVVPCSGPGDLSGVQALVEAGRLAPADIVAVMGKTEGNGCVNDYTREYASASWAAFLAPHLGCTPAEAEARVGLVMSGGTEGVLSPHFTVFTRQPARADAPRGKRLVVGVAQTRDFAPEELGRRAQIDATADAVRAAMADAGIANAADMHFVQVKCPLLTATRVQDALGRGAAPVTRDTYESMGYSRGASALGIALALDELDEERAAALTDAAVLSDWRAFSARASASSGIELLNNVVVVLGEAEGATSPYEIAHTVMRDAVDAAAVRTLLRERFDLDADRDADAVRERLVNLLAKSEADPTGTVRGARHTMLNDSDINATRHARAAVGAVLASVAGRTALYVSGGAEHQGPPGGGPVAAIMRIPLAAEGAS</sequence>
<comment type="caution">
    <text evidence="3">Lacks conserved residue(s) required for the propagation of feature annotation.</text>
</comment>
<comment type="domain">
    <text evidence="3">The monomer structure is formed from three repeating units (RUs) that share the same structure as one another. The monomer, the active site and substrate all possess threefold rotational symmetry, to the extent that the active site possesses three potential Ser-Lys catalytic dyads. It is possible that any or all of the three active-site serines may act as nucleophile (albeit only one can do so per catalytic cycle).</text>
</comment>
<feature type="binding site" evidence="3">
    <location>
        <position position="362"/>
    </location>
    <ligand>
        <name>Mg(2+)</name>
        <dbReference type="ChEBI" id="CHEBI:18420"/>
        <note>structural</note>
    </ligand>
</feature>
<gene>
    <name evidence="4" type="ORF">FOZ76_24200</name>
</gene>
<feature type="active site" description="Nucleophile" evidence="3">
    <location>
        <position position="243"/>
    </location>
</feature>
<dbReference type="InterPro" id="IPR043007">
    <property type="entry name" value="AtzD/Barbiturase_RUC"/>
</dbReference>
<dbReference type="Proteomes" id="UP000318405">
    <property type="component" value="Unassembled WGS sequence"/>
</dbReference>
<evidence type="ECO:0000256" key="1">
    <source>
        <dbReference type="ARBA" id="ARBA00010947"/>
    </source>
</evidence>
<feature type="binding site" evidence="3">
    <location>
        <position position="365"/>
    </location>
    <ligand>
        <name>Mg(2+)</name>
        <dbReference type="ChEBI" id="CHEBI:18420"/>
        <note>structural</note>
    </ligand>
</feature>
<feature type="binding site" evidence="3">
    <location>
        <position position="370"/>
    </location>
    <ligand>
        <name>Mg(2+)</name>
        <dbReference type="ChEBI" id="CHEBI:18420"/>
        <note>structural</note>
    </ligand>
</feature>
<keyword evidence="5" id="KW-1185">Reference proteome</keyword>
<feature type="site" description="Important for substrate specificity" evidence="3">
    <location>
        <position position="336"/>
    </location>
</feature>
<organism evidence="4 5">
    <name type="scientific">Verticiella sediminum</name>
    <dbReference type="NCBI Taxonomy" id="1247510"/>
    <lineage>
        <taxon>Bacteria</taxon>
        <taxon>Pseudomonadati</taxon>
        <taxon>Pseudomonadota</taxon>
        <taxon>Betaproteobacteria</taxon>
        <taxon>Burkholderiales</taxon>
        <taxon>Alcaligenaceae</taxon>
        <taxon>Verticiella</taxon>
    </lineage>
</organism>
<dbReference type="Gene3D" id="3.30.1330.180">
    <property type="entry name" value="Cyanuric acid hydrolase/Barbiturase, RU B"/>
    <property type="match status" value="1"/>
</dbReference>
<comment type="catalytic activity">
    <reaction evidence="3">
        <text>cyanurate + H2O = 1-carboxybiuret + H(+)</text>
        <dbReference type="Rhea" id="RHEA:70363"/>
        <dbReference type="ChEBI" id="CHEBI:15377"/>
        <dbReference type="ChEBI" id="CHEBI:15378"/>
        <dbReference type="ChEBI" id="CHEBI:38028"/>
        <dbReference type="ChEBI" id="CHEBI:142864"/>
        <dbReference type="EC" id="3.5.2.15"/>
    </reaction>
</comment>
<dbReference type="InterPro" id="IPR014086">
    <property type="entry name" value="AtzD/Barbiturase"/>
</dbReference>
<dbReference type="GO" id="GO:0018753">
    <property type="term" value="F:cyanuric acid amidohydrolase activity"/>
    <property type="evidence" value="ECO:0007669"/>
    <property type="project" value="UniProtKB-UniRule"/>
</dbReference>
<keyword evidence="2 3" id="KW-0378">Hydrolase</keyword>
<dbReference type="Pfam" id="PF09663">
    <property type="entry name" value="Amido_AtzD_TrzD"/>
    <property type="match status" value="1"/>
</dbReference>
<dbReference type="InterPro" id="IPR043008">
    <property type="entry name" value="AtzD/Barbiturase_RUA"/>
</dbReference>
<reference evidence="4 5" key="1">
    <citation type="submission" date="2019-07" db="EMBL/GenBank/DDBJ databases">
        <title>Qingshengfaniella alkalisoli gen. nov., sp. nov., isolated from saline soil.</title>
        <authorList>
            <person name="Xu L."/>
            <person name="Huang X.-X."/>
            <person name="Sun J.-Q."/>
        </authorList>
    </citation>
    <scope>NUCLEOTIDE SEQUENCE [LARGE SCALE GENOMIC DNA]</scope>
    <source>
        <strain evidence="4 5">DSM 27279</strain>
    </source>
</reference>
<dbReference type="EC" id="3.5.2.15" evidence="3"/>
<keyword evidence="3" id="KW-0479">Metal-binding</keyword>
<feature type="binding site" evidence="3">
    <location>
        <begin position="92"/>
        <end position="93"/>
    </location>
    <ligand>
        <name>substrate</name>
    </ligand>
</feature>
<comment type="subunit">
    <text evidence="3">Homotetramer.</text>
</comment>
<keyword evidence="3" id="KW-0460">Magnesium</keyword>
<feature type="binding site" evidence="3">
    <location>
        <begin position="243"/>
        <end position="244"/>
    </location>
    <ligand>
        <name>substrate</name>
    </ligand>
</feature>
<dbReference type="Gene3D" id="3.30.1330.160">
    <property type="entry name" value="Cyanuric acid hydrolase/Barbituras, RU C"/>
    <property type="match status" value="1"/>
</dbReference>
<protein>
    <recommendedName>
        <fullName evidence="3">Cyanuric acid amidohydrolase</fullName>
        <shortName evidence="3">CAH</shortName>
        <ecNumber evidence="3">3.5.2.15</ecNumber>
    </recommendedName>
</protein>
<comment type="caution">
    <text evidence="4">The sequence shown here is derived from an EMBL/GenBank/DDBJ whole genome shotgun (WGS) entry which is preliminary data.</text>
</comment>
<dbReference type="NCBIfam" id="TIGR02714">
    <property type="entry name" value="amido_AtzD_TrzD"/>
    <property type="match status" value="1"/>
</dbReference>
<evidence type="ECO:0000256" key="2">
    <source>
        <dbReference type="ARBA" id="ARBA00022801"/>
    </source>
</evidence>
<comment type="activity regulation">
    <text evidence="3">Inhibited by barbituric acid.</text>
</comment>
<comment type="pathway">
    <text evidence="3">Xenobiotic degradation; atrazine degradation; biuret from cyanurate: step 1/1.</text>
</comment>
<dbReference type="EMBL" id="VLTJ01000041">
    <property type="protein sequence ID" value="TSH89456.1"/>
    <property type="molecule type" value="Genomic_DNA"/>
</dbReference>
<feature type="binding site" evidence="3">
    <location>
        <position position="340"/>
    </location>
    <ligand>
        <name>substrate</name>
    </ligand>
</feature>
<dbReference type="OrthoDB" id="569708at2"/>
<dbReference type="Gene3D" id="3.30.1330.170">
    <property type="entry name" value="Cyanuric acid hydrolase/Barbiturase, RU A"/>
    <property type="match status" value="1"/>
</dbReference>
<dbReference type="GO" id="GO:0019381">
    <property type="term" value="P:atrazine catabolic process"/>
    <property type="evidence" value="ECO:0007669"/>
    <property type="project" value="UniProtKB-UniRule"/>
</dbReference>
<name>A0A556A989_9BURK</name>
<comment type="function">
    <text evidence="3">Responsible for the hydrolysis of cyanuric acid, an intermediate formed during catabolism of s-triazine based compounds in herbicides such as atrazine and polymers such as melamine. Catalyzes the hydrolytic opening of the s-triazine ring of cyanuric acid (2,4,6-trihydroxy-s-triazine) to yield carbon dioxide and carboxybiuret, which spontaneously decarboxylates to biuret.</text>
</comment>
<feature type="binding site" evidence="3">
    <location>
        <position position="367"/>
    </location>
    <ligand>
        <name>Mg(2+)</name>
        <dbReference type="ChEBI" id="CHEBI:18420"/>
        <note>structural</note>
    </ligand>
</feature>
<feature type="region of interest" description="RU A" evidence="3">
    <location>
        <begin position="1"/>
        <end position="111"/>
    </location>
</feature>
<proteinExistence type="inferred from homology"/>
<evidence type="ECO:0000313" key="5">
    <source>
        <dbReference type="Proteomes" id="UP000318405"/>
    </source>
</evidence>